<evidence type="ECO:0008006" key="6">
    <source>
        <dbReference type="Google" id="ProtNLM"/>
    </source>
</evidence>
<evidence type="ECO:0000256" key="4">
    <source>
        <dbReference type="SAM" id="SignalP"/>
    </source>
</evidence>
<feature type="active site" evidence="2">
    <location>
        <position position="149"/>
    </location>
</feature>
<dbReference type="GO" id="GO:0004197">
    <property type="term" value="F:cysteine-type endopeptidase activity"/>
    <property type="evidence" value="ECO:0007669"/>
    <property type="project" value="TreeGrafter"/>
</dbReference>
<organism evidence="5">
    <name type="scientific">Lygus hesperus</name>
    <name type="common">Western plant bug</name>
    <dbReference type="NCBI Taxonomy" id="30085"/>
    <lineage>
        <taxon>Eukaryota</taxon>
        <taxon>Metazoa</taxon>
        <taxon>Ecdysozoa</taxon>
        <taxon>Arthropoda</taxon>
        <taxon>Hexapoda</taxon>
        <taxon>Insecta</taxon>
        <taxon>Pterygota</taxon>
        <taxon>Neoptera</taxon>
        <taxon>Paraneoptera</taxon>
        <taxon>Hemiptera</taxon>
        <taxon>Heteroptera</taxon>
        <taxon>Panheteroptera</taxon>
        <taxon>Cimicomorpha</taxon>
        <taxon>Miridae</taxon>
        <taxon>Mirini</taxon>
        <taxon>Lygus</taxon>
    </lineage>
</organism>
<sequence length="436" mass="48625">MTVLGLLLIVGLFGACAPATLDGDNTWVLLVASTGVRGRSMANYCLQANVCHAYHTILATGIPAEKVIVMMPDDLVHDPRNPTPGKIINRPNGTDVYAGVKIDYRGEDVTPKNFLNVLGGNKAAMAGIGTGRVIEGDASTNLFVFLSDHGDYQMVGFNQKTLLAGQLHHTIATMHSQKKYNKMVFYLETCHSGSMFDGMYPAEMKVYAMTASKPNEPANMCYCEYIKGACLAGLFSAGWMGLWDDQAKGKRLSFSDSYKYTKKYAQGLQHVSHYGDLELESEDFIPNEIGVTPTPEVSCPIVVPSNLVHLHHLKWKVSHAEDEESLKKAQLELDLYMKEEEDIKDLKFKLLELFASESPEIREYQERGVILPSNPQSRVCYKDIFTHFSEHCLHPLRFQGGVTMFANACVMKLDTPKLKREMSAICEQHKAHMIPY</sequence>
<keyword evidence="4" id="KW-0732">Signal</keyword>
<dbReference type="PANTHER" id="PTHR12000:SF42">
    <property type="entry name" value="LEGUMAIN"/>
    <property type="match status" value="1"/>
</dbReference>
<feature type="coiled-coil region" evidence="3">
    <location>
        <begin position="319"/>
        <end position="346"/>
    </location>
</feature>
<dbReference type="CDD" id="cd21115">
    <property type="entry name" value="legumain_C"/>
    <property type="match status" value="1"/>
</dbReference>
<evidence type="ECO:0000256" key="2">
    <source>
        <dbReference type="PIRSR" id="PIRSR019663-1"/>
    </source>
</evidence>
<dbReference type="GO" id="GO:0006624">
    <property type="term" value="P:vacuolar protein processing"/>
    <property type="evidence" value="ECO:0007669"/>
    <property type="project" value="TreeGrafter"/>
</dbReference>
<dbReference type="Pfam" id="PF01650">
    <property type="entry name" value="Peptidase_C13"/>
    <property type="match status" value="1"/>
</dbReference>
<dbReference type="Gene3D" id="1.10.132.130">
    <property type="match status" value="1"/>
</dbReference>
<feature type="chain" id="PRO_5005519067" description="Legumain" evidence="4">
    <location>
        <begin position="19"/>
        <end position="436"/>
    </location>
</feature>
<evidence type="ECO:0000256" key="1">
    <source>
        <dbReference type="ARBA" id="ARBA00009941"/>
    </source>
</evidence>
<dbReference type="Gene3D" id="3.40.50.1460">
    <property type="match status" value="1"/>
</dbReference>
<feature type="active site" description="Nucleophile" evidence="2">
    <location>
        <position position="190"/>
    </location>
</feature>
<evidence type="ECO:0000313" key="5">
    <source>
        <dbReference type="EMBL" id="JAG48661.1"/>
    </source>
</evidence>
<dbReference type="InterPro" id="IPR001096">
    <property type="entry name" value="Peptidase_C13"/>
</dbReference>
<dbReference type="InterPro" id="IPR046427">
    <property type="entry name" value="Legumain_prodom_sf"/>
</dbReference>
<comment type="similarity">
    <text evidence="1">Belongs to the peptidase C13 family.</text>
</comment>
<dbReference type="PRINTS" id="PR00776">
    <property type="entry name" value="HEMOGLOBNASE"/>
</dbReference>
<dbReference type="EMBL" id="GBRD01017166">
    <property type="protein sequence ID" value="JAG48661.1"/>
    <property type="molecule type" value="Transcribed_RNA"/>
</dbReference>
<dbReference type="PANTHER" id="PTHR12000">
    <property type="entry name" value="HEMOGLOBINASE FAMILY MEMBER"/>
    <property type="match status" value="1"/>
</dbReference>
<accession>A0A0K8S5S1</accession>
<feature type="signal peptide" evidence="4">
    <location>
        <begin position="1"/>
        <end position="18"/>
    </location>
</feature>
<dbReference type="InterPro" id="IPR048501">
    <property type="entry name" value="Legum_prodom"/>
</dbReference>
<proteinExistence type="inferred from homology"/>
<evidence type="ECO:0000256" key="3">
    <source>
        <dbReference type="SAM" id="Coils"/>
    </source>
</evidence>
<name>A0A0K8S5S1_LYGHE</name>
<dbReference type="AlphaFoldDB" id="A0A0K8S5S1"/>
<dbReference type="PIRSF" id="PIRSF019663">
    <property type="entry name" value="Legumain"/>
    <property type="match status" value="1"/>
</dbReference>
<dbReference type="GO" id="GO:0005773">
    <property type="term" value="C:vacuole"/>
    <property type="evidence" value="ECO:0007669"/>
    <property type="project" value="GOC"/>
</dbReference>
<protein>
    <recommendedName>
        <fullName evidence="6">Legumain</fullName>
    </recommendedName>
</protein>
<reference evidence="5" key="1">
    <citation type="submission" date="2014-09" db="EMBL/GenBank/DDBJ databases">
        <authorList>
            <person name="Magalhaes I.L.F."/>
            <person name="Oliveira U."/>
            <person name="Santos F.R."/>
            <person name="Vidigal T.H.D.A."/>
            <person name="Brescovit A.D."/>
            <person name="Santos A.J."/>
        </authorList>
    </citation>
    <scope>NUCLEOTIDE SEQUENCE</scope>
</reference>
<keyword evidence="3" id="KW-0175">Coiled coil</keyword>
<dbReference type="GO" id="GO:0051603">
    <property type="term" value="P:proteolysis involved in protein catabolic process"/>
    <property type="evidence" value="ECO:0007669"/>
    <property type="project" value="TreeGrafter"/>
</dbReference>